<dbReference type="Pfam" id="PF17663">
    <property type="entry name" value="DUF5525"/>
    <property type="match status" value="1"/>
</dbReference>
<dbReference type="InterPro" id="IPR037656">
    <property type="entry name" value="DUF5525"/>
</dbReference>
<gene>
    <name evidence="2" type="ORF">E1301_Tti010158</name>
</gene>
<feature type="compositionally biased region" description="Basic and acidic residues" evidence="1">
    <location>
        <begin position="524"/>
        <end position="533"/>
    </location>
</feature>
<feature type="region of interest" description="Disordered" evidence="1">
    <location>
        <begin position="584"/>
        <end position="646"/>
    </location>
</feature>
<dbReference type="PANTHER" id="PTHR28422:SF1">
    <property type="entry name" value="SIMILAR TO HUMAN CHROMOSOME 15 OPEN READING FRAME 39"/>
    <property type="match status" value="1"/>
</dbReference>
<evidence type="ECO:0000256" key="1">
    <source>
        <dbReference type="SAM" id="MobiDB-lite"/>
    </source>
</evidence>
<dbReference type="AlphaFoldDB" id="A0A5A9NYY7"/>
<protein>
    <submittedName>
        <fullName evidence="2">Uncharacterized protein</fullName>
    </submittedName>
</protein>
<dbReference type="Proteomes" id="UP000324632">
    <property type="component" value="Chromosome 11"/>
</dbReference>
<feature type="region of interest" description="Disordered" evidence="1">
    <location>
        <begin position="138"/>
        <end position="164"/>
    </location>
</feature>
<evidence type="ECO:0000313" key="2">
    <source>
        <dbReference type="EMBL" id="KAA0715002.1"/>
    </source>
</evidence>
<name>A0A5A9NYY7_9TELE</name>
<feature type="compositionally biased region" description="Basic and acidic residues" evidence="1">
    <location>
        <begin position="599"/>
        <end position="613"/>
    </location>
</feature>
<comment type="caution">
    <text evidence="2">The sequence shown here is derived from an EMBL/GenBank/DDBJ whole genome shotgun (WGS) entry which is preliminary data.</text>
</comment>
<accession>A0A5A9NYY7</accession>
<sequence>MSHDLAGSSQCRESVMNGNQGRSLINPLVQSKMEGAVGTAVPLALRKTDSLPHYSHDKVLPIGRGYFSYSLSGQDPLDFNALWDSSKTCVRNGSSTGIHPSATEGSITIPGIYRPEDVSFTVDGGGGRSAGPQMLTYYASSPRHHSPRHHSHPSPRHHSPATGVISPVAVPKSRIVSSTDAEGCVGLAVPKPVYGHSPCCTERVCVHSYGVEHAAHRMSPRIYDDEWAAHFSRLAYLHKKGQEALAQQRALQLERGAEGIPLKDGKTDGYHGINTNGPGRSLPLMEPSHSAYTYNTAHPYIATSEYCQRAPIPLQIHQGLPAAYDPRILTHRGIPPKVYPDRPYVHKYTQIPPCSSVYYEAYRADPNAVTGEHAQHNHMPQFHSPQPDLSNLSTSCSVVPPHHPLITKFPTYHPYGVRLNTNQAARHERPLSIHQSERPLDFSLRRVQTPDSPHELCRQSGTPGAFHPTLANYRRPNSAAAERPFDYSEMPGTGFLANGCKEQATIPKSYEKEHGHGGSPSKDSLPKRHRDESDNGTEIDVPVKKQKTVEPEQPEESNPSPPMPVINKVFSLAPYKMYFEATGMMSPQENSGSPQPETARLKKEPDIQSRDQEANSCENDLCPKQEALPTNSNSQAETEEIINIKKEKLDPDETAYQSEIKVCVMEEMNNTASVKEEQGELEESMSGSVPENILRNDQNSDPPLEERSESCKTENAVKVSEVPTFPAPFTKYSLGRIPPHCLKLSNFKIVIPEILRAPTTQPVDVPHSPVEVKPIISSSKQARHQFMELHQSLCRLVHSFVTHTPYQDLKDWLCKLDLQESSSPPSKPQKVSCLLGLKIREMWLKSEETVMALRKVVWQLQKYMESRECPFPHVMRAGAVFIPMLVVKEVLFPQVQGTFIDQVLQEHRVELRPTTLSEERHLTQLHKKAFSSKLRRLLSLKHLPDIYPDVLNLLYYVSVCKFLDSTATDGVQKLPRSKNQLDIQEREYGQLR</sequence>
<feature type="compositionally biased region" description="Polar residues" evidence="1">
    <location>
        <begin position="685"/>
        <end position="701"/>
    </location>
</feature>
<feature type="compositionally biased region" description="Polar residues" evidence="1">
    <location>
        <begin position="585"/>
        <end position="596"/>
    </location>
</feature>
<evidence type="ECO:0000313" key="3">
    <source>
        <dbReference type="Proteomes" id="UP000324632"/>
    </source>
</evidence>
<proteinExistence type="predicted"/>
<feature type="region of interest" description="Disordered" evidence="1">
    <location>
        <begin position="451"/>
        <end position="471"/>
    </location>
</feature>
<organism evidence="2 3">
    <name type="scientific">Triplophysa tibetana</name>
    <dbReference type="NCBI Taxonomy" id="1572043"/>
    <lineage>
        <taxon>Eukaryota</taxon>
        <taxon>Metazoa</taxon>
        <taxon>Chordata</taxon>
        <taxon>Craniata</taxon>
        <taxon>Vertebrata</taxon>
        <taxon>Euteleostomi</taxon>
        <taxon>Actinopterygii</taxon>
        <taxon>Neopterygii</taxon>
        <taxon>Teleostei</taxon>
        <taxon>Ostariophysi</taxon>
        <taxon>Cypriniformes</taxon>
        <taxon>Nemacheilidae</taxon>
        <taxon>Triplophysa</taxon>
    </lineage>
</organism>
<feature type="region of interest" description="Disordered" evidence="1">
    <location>
        <begin position="677"/>
        <end position="715"/>
    </location>
</feature>
<dbReference type="PANTHER" id="PTHR28422">
    <property type="entry name" value="SIMILAR TO HUMAN CHROMOSOME 15 OPEN READING FRAME 39"/>
    <property type="match status" value="1"/>
</dbReference>
<feature type="region of interest" description="Disordered" evidence="1">
    <location>
        <begin position="509"/>
        <end position="565"/>
    </location>
</feature>
<feature type="compositionally biased region" description="Basic and acidic residues" evidence="1">
    <location>
        <begin position="541"/>
        <end position="550"/>
    </location>
</feature>
<keyword evidence="3" id="KW-1185">Reference proteome</keyword>
<dbReference type="EMBL" id="SOYY01000011">
    <property type="protein sequence ID" value="KAA0715002.1"/>
    <property type="molecule type" value="Genomic_DNA"/>
</dbReference>
<reference evidence="2 3" key="1">
    <citation type="journal article" date="2019" name="Mol. Ecol. Resour.">
        <title>Chromosome-level genome assembly of Triplophysa tibetana, a fish adapted to the harsh high-altitude environment of the Tibetan Plateau.</title>
        <authorList>
            <person name="Yang X."/>
            <person name="Liu H."/>
            <person name="Ma Z."/>
            <person name="Zou Y."/>
            <person name="Zou M."/>
            <person name="Mao Y."/>
            <person name="Li X."/>
            <person name="Wang H."/>
            <person name="Chen T."/>
            <person name="Wang W."/>
            <person name="Yang R."/>
        </authorList>
    </citation>
    <scope>NUCLEOTIDE SEQUENCE [LARGE SCALE GENOMIC DNA]</scope>
    <source>
        <strain evidence="2">TTIB1903HZAU</strain>
        <tissue evidence="2">Muscle</tissue>
    </source>
</reference>
<feature type="compositionally biased region" description="Basic residues" evidence="1">
    <location>
        <begin position="142"/>
        <end position="159"/>
    </location>
</feature>
<dbReference type="OrthoDB" id="9908305at2759"/>